<dbReference type="Proteomes" id="UP000002009">
    <property type="component" value="Chromosome 5"/>
</dbReference>
<dbReference type="InParanoid" id="C1E734"/>
<feature type="chain" id="PRO_5002906641" evidence="1">
    <location>
        <begin position="22"/>
        <end position="220"/>
    </location>
</feature>
<reference evidence="2 3" key="1">
    <citation type="journal article" date="2009" name="Science">
        <title>Green evolution and dynamic adaptations revealed by genomes of the marine picoeukaryotes Micromonas.</title>
        <authorList>
            <person name="Worden A.Z."/>
            <person name="Lee J.H."/>
            <person name="Mock T."/>
            <person name="Rouze P."/>
            <person name="Simmons M.P."/>
            <person name="Aerts A.L."/>
            <person name="Allen A.E."/>
            <person name="Cuvelier M.L."/>
            <person name="Derelle E."/>
            <person name="Everett M.V."/>
            <person name="Foulon E."/>
            <person name="Grimwood J."/>
            <person name="Gundlach H."/>
            <person name="Henrissat B."/>
            <person name="Napoli C."/>
            <person name="McDonald S.M."/>
            <person name="Parker M.S."/>
            <person name="Rombauts S."/>
            <person name="Salamov A."/>
            <person name="Von Dassow P."/>
            <person name="Badger J.H."/>
            <person name="Coutinho P.M."/>
            <person name="Demir E."/>
            <person name="Dubchak I."/>
            <person name="Gentemann C."/>
            <person name="Eikrem W."/>
            <person name="Gready J.E."/>
            <person name="John U."/>
            <person name="Lanier W."/>
            <person name="Lindquist E.A."/>
            <person name="Lucas S."/>
            <person name="Mayer K.F."/>
            <person name="Moreau H."/>
            <person name="Not F."/>
            <person name="Otillar R."/>
            <person name="Panaud O."/>
            <person name="Pangilinan J."/>
            <person name="Paulsen I."/>
            <person name="Piegu B."/>
            <person name="Poliakov A."/>
            <person name="Robbens S."/>
            <person name="Schmutz J."/>
            <person name="Toulza E."/>
            <person name="Wyss T."/>
            <person name="Zelensky A."/>
            <person name="Zhou K."/>
            <person name="Armbrust E.V."/>
            <person name="Bhattacharya D."/>
            <person name="Goodenough U.W."/>
            <person name="Van de Peer Y."/>
            <person name="Grigoriev I.V."/>
        </authorList>
    </citation>
    <scope>NUCLEOTIDE SEQUENCE [LARGE SCALE GENOMIC DNA]</scope>
    <source>
        <strain evidence="3">RCC299 / NOUM17</strain>
    </source>
</reference>
<feature type="signal peptide" evidence="1">
    <location>
        <begin position="1"/>
        <end position="21"/>
    </location>
</feature>
<sequence length="220" mass="23562">MRATTLVFSLTFALLGTSAHANSSDDNKYICFNTTKYVGTKNVEVDMGGTLQTKPCDTWIDMLQTGTNDLAGITFDANFDASTASDAAKRHIQSFGTTLKCCSDGKSALYKNQKYFCKDPTDWAPDKTYKGPETSNTELSCDVWVAGDDDIKNEDFSKPWSCDEKSATIKQDVQLLGADVMGCCGATKQSACHPYSVSGAASLQHVGVIALAAAVAVFLA</sequence>
<dbReference type="AlphaFoldDB" id="C1E734"/>
<name>C1E734_MICCC</name>
<evidence type="ECO:0000256" key="1">
    <source>
        <dbReference type="SAM" id="SignalP"/>
    </source>
</evidence>
<dbReference type="EMBL" id="CP001326">
    <property type="protein sequence ID" value="ACO63537.1"/>
    <property type="molecule type" value="Genomic_DNA"/>
</dbReference>
<dbReference type="KEGG" id="mis:MICPUN_108332"/>
<proteinExistence type="predicted"/>
<evidence type="ECO:0000313" key="3">
    <source>
        <dbReference type="Proteomes" id="UP000002009"/>
    </source>
</evidence>
<dbReference type="GeneID" id="8243940"/>
<keyword evidence="1" id="KW-0732">Signal</keyword>
<evidence type="ECO:0000313" key="2">
    <source>
        <dbReference type="EMBL" id="ACO63537.1"/>
    </source>
</evidence>
<organism evidence="2 3">
    <name type="scientific">Micromonas commoda (strain RCC299 / NOUM17 / CCMP2709)</name>
    <name type="common">Picoplanktonic green alga</name>
    <dbReference type="NCBI Taxonomy" id="296587"/>
    <lineage>
        <taxon>Eukaryota</taxon>
        <taxon>Viridiplantae</taxon>
        <taxon>Chlorophyta</taxon>
        <taxon>Mamiellophyceae</taxon>
        <taxon>Mamiellales</taxon>
        <taxon>Mamiellaceae</taxon>
        <taxon>Micromonas</taxon>
    </lineage>
</organism>
<protein>
    <submittedName>
        <fullName evidence="2">Uncharacterized protein</fullName>
    </submittedName>
</protein>
<gene>
    <name evidence="2" type="ORF">MICPUN_108332</name>
</gene>
<keyword evidence="3" id="KW-1185">Reference proteome</keyword>
<dbReference type="RefSeq" id="XP_002502279.1">
    <property type="nucleotide sequence ID" value="XM_002502233.1"/>
</dbReference>
<accession>C1E734</accession>